<reference evidence="1 2" key="1">
    <citation type="journal article" date="2019" name="Int. J. Syst. Evol. Microbiol.">
        <title>The Global Catalogue of Microorganisms (GCM) 10K type strain sequencing project: providing services to taxonomists for standard genome sequencing and annotation.</title>
        <authorList>
            <consortium name="The Broad Institute Genomics Platform"/>
            <consortium name="The Broad Institute Genome Sequencing Center for Infectious Disease"/>
            <person name="Wu L."/>
            <person name="Ma J."/>
        </authorList>
    </citation>
    <scope>NUCLEOTIDE SEQUENCE [LARGE SCALE GENOMIC DNA]</scope>
    <source>
        <strain evidence="1 2">JCM 14319</strain>
    </source>
</reference>
<protein>
    <recommendedName>
        <fullName evidence="3">Siderophore-interacting protein</fullName>
    </recommendedName>
</protein>
<accession>A0ABN2KPA6</accession>
<dbReference type="PANTHER" id="PTHR30173">
    <property type="entry name" value="SIGMA 19 FACTOR"/>
    <property type="match status" value="1"/>
</dbReference>
<dbReference type="PANTHER" id="PTHR30173:SF43">
    <property type="entry name" value="ECF RNA POLYMERASE SIGMA FACTOR SIGI-RELATED"/>
    <property type="match status" value="1"/>
</dbReference>
<comment type="caution">
    <text evidence="1">The sequence shown here is derived from an EMBL/GenBank/DDBJ whole genome shotgun (WGS) entry which is preliminary data.</text>
</comment>
<evidence type="ECO:0008006" key="3">
    <source>
        <dbReference type="Google" id="ProtNLM"/>
    </source>
</evidence>
<name>A0ABN2KPA6_9MICO</name>
<dbReference type="SUPFAM" id="SSF54427">
    <property type="entry name" value="NTF2-like"/>
    <property type="match status" value="1"/>
</dbReference>
<gene>
    <name evidence="1" type="ORF">GCM10009747_21240</name>
</gene>
<dbReference type="RefSeq" id="WP_232497681.1">
    <property type="nucleotide sequence ID" value="NZ_BAAANH010000004.1"/>
</dbReference>
<dbReference type="EMBL" id="BAAANH010000004">
    <property type="protein sequence ID" value="GAA1761796.1"/>
    <property type="molecule type" value="Genomic_DNA"/>
</dbReference>
<sequence>MPPDDLAARLLAALEHGDELALAGVLHRDVRLVVDAGDEAGREARGRVRVIRVLRAHFAMHPDASPRTVHVNGRPGLALRSLSGEVVAVLGVDGGATIEALWLSAAPMKLARWNPRRNLGPDVE</sequence>
<evidence type="ECO:0000313" key="1">
    <source>
        <dbReference type="EMBL" id="GAA1761796.1"/>
    </source>
</evidence>
<dbReference type="Proteomes" id="UP001500506">
    <property type="component" value="Unassembled WGS sequence"/>
</dbReference>
<evidence type="ECO:0000313" key="2">
    <source>
        <dbReference type="Proteomes" id="UP001500506"/>
    </source>
</evidence>
<organism evidence="1 2">
    <name type="scientific">Agromyces humatus</name>
    <dbReference type="NCBI Taxonomy" id="279573"/>
    <lineage>
        <taxon>Bacteria</taxon>
        <taxon>Bacillati</taxon>
        <taxon>Actinomycetota</taxon>
        <taxon>Actinomycetes</taxon>
        <taxon>Micrococcales</taxon>
        <taxon>Microbacteriaceae</taxon>
        <taxon>Agromyces</taxon>
    </lineage>
</organism>
<keyword evidence="2" id="KW-1185">Reference proteome</keyword>
<dbReference type="InterPro" id="IPR052704">
    <property type="entry name" value="ECF_Sigma-70_Domain"/>
</dbReference>
<dbReference type="Gene3D" id="3.10.450.50">
    <property type="match status" value="1"/>
</dbReference>
<proteinExistence type="predicted"/>
<dbReference type="InterPro" id="IPR032710">
    <property type="entry name" value="NTF2-like_dom_sf"/>
</dbReference>